<dbReference type="GO" id="GO:0016788">
    <property type="term" value="F:hydrolase activity, acting on ester bonds"/>
    <property type="evidence" value="ECO:0007669"/>
    <property type="project" value="InterPro"/>
</dbReference>
<comment type="caution">
    <text evidence="2">The sequence shown here is derived from an EMBL/GenBank/DDBJ whole genome shotgun (WGS) entry which is preliminary data.</text>
</comment>
<evidence type="ECO:0000313" key="3">
    <source>
        <dbReference type="Proteomes" id="UP000297348"/>
    </source>
</evidence>
<dbReference type="RefSeq" id="WP_135367331.1">
    <property type="nucleotide sequence ID" value="NZ_RKLX01000003.1"/>
</dbReference>
<keyword evidence="3" id="KW-1185">Reference proteome</keyword>
<proteinExistence type="predicted"/>
<feature type="binding site" evidence="1">
    <location>
        <position position="78"/>
    </location>
    <ligand>
        <name>a divalent metal cation</name>
        <dbReference type="ChEBI" id="CHEBI:60240"/>
        <label>1</label>
    </ligand>
</feature>
<protein>
    <submittedName>
        <fullName evidence="2">TatD family deoxyribonuclease</fullName>
    </submittedName>
</protein>
<feature type="binding site" evidence="1">
    <location>
        <position position="183"/>
    </location>
    <ligand>
        <name>a divalent metal cation</name>
        <dbReference type="ChEBI" id="CHEBI:60240"/>
        <label>1</label>
    </ligand>
</feature>
<sequence>MLCDAHCHLDGSAELAALQRDEHILAVINCQSPTEWETNRSLVGDHQPLSFGIHPWAATTLHWAEVTPYLEATQLIGEIGMDSVWTDVNLLEQARLFEAQLHFAHDHRKPVILHTKGCERAVLTAIRKYPNRYLVHWYASPEYQADYIRLDCYFTIGPDVLTDPAVTQLAKTIPLNRLLIETDGLSAVAWAQHRPVQVTDYPAILKQSLRIVANLRGLAPVDLEAQVYQNLQRFLS</sequence>
<dbReference type="InterPro" id="IPR032466">
    <property type="entry name" value="Metal_Hydrolase"/>
</dbReference>
<feature type="binding site" evidence="1">
    <location>
        <position position="6"/>
    </location>
    <ligand>
        <name>a divalent metal cation</name>
        <dbReference type="ChEBI" id="CHEBI:60240"/>
        <label>1</label>
    </ligand>
</feature>
<feature type="binding site" evidence="1">
    <location>
        <position position="8"/>
    </location>
    <ligand>
        <name>a divalent metal cation</name>
        <dbReference type="ChEBI" id="CHEBI:60240"/>
        <label>1</label>
    </ligand>
</feature>
<feature type="binding site" evidence="1">
    <location>
        <position position="136"/>
    </location>
    <ligand>
        <name>a divalent metal cation</name>
        <dbReference type="ChEBI" id="CHEBI:60240"/>
        <label>2</label>
    </ligand>
</feature>
<dbReference type="InterPro" id="IPR001130">
    <property type="entry name" value="TatD-like"/>
</dbReference>
<dbReference type="EMBL" id="RKLX01000003">
    <property type="protein sequence ID" value="TGD19831.1"/>
    <property type="molecule type" value="Genomic_DNA"/>
</dbReference>
<dbReference type="AlphaFoldDB" id="A0A4Z0JAV8"/>
<dbReference type="Proteomes" id="UP000297348">
    <property type="component" value="Unassembled WGS sequence"/>
</dbReference>
<evidence type="ECO:0000313" key="2">
    <source>
        <dbReference type="EMBL" id="TGD19831.1"/>
    </source>
</evidence>
<dbReference type="Gene3D" id="3.20.20.140">
    <property type="entry name" value="Metal-dependent hydrolases"/>
    <property type="match status" value="1"/>
</dbReference>
<dbReference type="SUPFAM" id="SSF51556">
    <property type="entry name" value="Metallo-dependent hydrolases"/>
    <property type="match status" value="1"/>
</dbReference>
<dbReference type="PIRSF" id="PIRSF005902">
    <property type="entry name" value="DNase_TatD"/>
    <property type="match status" value="1"/>
</dbReference>
<accession>A0A4Z0JAV8</accession>
<evidence type="ECO:0000256" key="1">
    <source>
        <dbReference type="PIRSR" id="PIRSR005902-1"/>
    </source>
</evidence>
<dbReference type="PANTHER" id="PTHR46124:SF2">
    <property type="entry name" value="D-AMINOACYL-TRNA DEACYLASE"/>
    <property type="match status" value="1"/>
</dbReference>
<dbReference type="PANTHER" id="PTHR46124">
    <property type="entry name" value="D-AMINOACYL-TRNA DEACYLASE"/>
    <property type="match status" value="1"/>
</dbReference>
<dbReference type="GO" id="GO:0046872">
    <property type="term" value="F:metal ion binding"/>
    <property type="evidence" value="ECO:0007669"/>
    <property type="project" value="UniProtKB-KW"/>
</dbReference>
<reference evidence="2 3" key="1">
    <citation type="submission" date="2018-10" db="EMBL/GenBank/DDBJ databases">
        <title>Lactobacillus sp. R7 and Lactobacillus sp. R19 isolated from fermented mustard green product of Taiwan.</title>
        <authorList>
            <person name="Lin S.-T."/>
        </authorList>
    </citation>
    <scope>NUCLEOTIDE SEQUENCE [LARGE SCALE GENOMIC DNA]</scope>
    <source>
        <strain evidence="2 3">BCRC 81129</strain>
    </source>
</reference>
<dbReference type="Pfam" id="PF01026">
    <property type="entry name" value="TatD_DNase"/>
    <property type="match status" value="1"/>
</dbReference>
<organism evidence="2 3">
    <name type="scientific">Levilactobacillus suantsaiihabitans</name>
    <dbReference type="NCBI Taxonomy" id="2487722"/>
    <lineage>
        <taxon>Bacteria</taxon>
        <taxon>Bacillati</taxon>
        <taxon>Bacillota</taxon>
        <taxon>Bacilli</taxon>
        <taxon>Lactobacillales</taxon>
        <taxon>Lactobacillaceae</taxon>
        <taxon>Levilactobacillus</taxon>
    </lineage>
</organism>
<dbReference type="OrthoDB" id="9810005at2"/>
<feature type="binding site" evidence="1">
    <location>
        <position position="114"/>
    </location>
    <ligand>
        <name>a divalent metal cation</name>
        <dbReference type="ChEBI" id="CHEBI:60240"/>
        <label>2</label>
    </ligand>
</feature>
<name>A0A4Z0JAV8_9LACO</name>
<gene>
    <name evidence="2" type="ORF">EGT51_03060</name>
</gene>
<keyword evidence="1" id="KW-0479">Metal-binding</keyword>